<dbReference type="InterPro" id="IPR003593">
    <property type="entry name" value="AAA+_ATPase"/>
</dbReference>
<proteinExistence type="inferred from homology"/>
<dbReference type="InterPro" id="IPR003959">
    <property type="entry name" value="ATPase_AAA_core"/>
</dbReference>
<protein>
    <submittedName>
        <fullName evidence="6">AAA family ATPase</fullName>
    </submittedName>
</protein>
<gene>
    <name evidence="6" type="ORF">JEQ17_12335</name>
</gene>
<keyword evidence="7" id="KW-1185">Reference proteome</keyword>
<dbReference type="GO" id="GO:0016887">
    <property type="term" value="F:ATP hydrolysis activity"/>
    <property type="evidence" value="ECO:0007669"/>
    <property type="project" value="InterPro"/>
</dbReference>
<feature type="region of interest" description="Disordered" evidence="4">
    <location>
        <begin position="1"/>
        <end position="26"/>
    </location>
</feature>
<dbReference type="Pfam" id="PF00004">
    <property type="entry name" value="AAA"/>
    <property type="match status" value="2"/>
</dbReference>
<name>A0A7T7I3R4_9ACTN</name>
<dbReference type="InterPro" id="IPR027417">
    <property type="entry name" value="P-loop_NTPase"/>
</dbReference>
<feature type="domain" description="AAA+ ATPase" evidence="5">
    <location>
        <begin position="643"/>
        <end position="784"/>
    </location>
</feature>
<dbReference type="Proteomes" id="UP000595636">
    <property type="component" value="Chromosome"/>
</dbReference>
<feature type="domain" description="AAA+ ATPase" evidence="5">
    <location>
        <begin position="374"/>
        <end position="513"/>
    </location>
</feature>
<dbReference type="PANTHER" id="PTHR43392:SF2">
    <property type="entry name" value="AAA-TYPE ATPASE FAMILY PROTEIN _ ANKYRIN REPEAT FAMILY PROTEIN"/>
    <property type="match status" value="1"/>
</dbReference>
<dbReference type="PANTHER" id="PTHR43392">
    <property type="entry name" value="AAA-TYPE ATPASE FAMILY PROTEIN / ANKYRIN REPEAT FAMILY PROTEIN"/>
    <property type="match status" value="1"/>
</dbReference>
<dbReference type="GO" id="GO:0005524">
    <property type="term" value="F:ATP binding"/>
    <property type="evidence" value="ECO:0007669"/>
    <property type="project" value="UniProtKB-KW"/>
</dbReference>
<keyword evidence="3" id="KW-0067">ATP-binding</keyword>
<evidence type="ECO:0000313" key="7">
    <source>
        <dbReference type="Proteomes" id="UP000595636"/>
    </source>
</evidence>
<dbReference type="InterPro" id="IPR000641">
    <property type="entry name" value="CbxX/CfxQ"/>
</dbReference>
<dbReference type="SUPFAM" id="SSF52540">
    <property type="entry name" value="P-loop containing nucleoside triphosphate hydrolases"/>
    <property type="match status" value="2"/>
</dbReference>
<comment type="similarity">
    <text evidence="1">Belongs to the CbxX/CfxQ family.</text>
</comment>
<dbReference type="AlphaFoldDB" id="A0A7T7I3R4"/>
<evidence type="ECO:0000256" key="4">
    <source>
        <dbReference type="SAM" id="MobiDB-lite"/>
    </source>
</evidence>
<evidence type="ECO:0000256" key="3">
    <source>
        <dbReference type="ARBA" id="ARBA00022840"/>
    </source>
</evidence>
<dbReference type="RefSeq" id="WP_200395306.1">
    <property type="nucleotide sequence ID" value="NZ_CP066831.1"/>
</dbReference>
<dbReference type="InterPro" id="IPR050773">
    <property type="entry name" value="CbxX/CfxQ_RuBisCO_ESX"/>
</dbReference>
<dbReference type="EMBL" id="CP066831">
    <property type="protein sequence ID" value="QQM40182.1"/>
    <property type="molecule type" value="Genomic_DNA"/>
</dbReference>
<evidence type="ECO:0000259" key="5">
    <source>
        <dbReference type="SMART" id="SM00382"/>
    </source>
</evidence>
<reference evidence="6 7" key="1">
    <citation type="submission" date="2020-12" db="EMBL/GenBank/DDBJ databases">
        <title>A novel species.</title>
        <authorList>
            <person name="Li K."/>
        </authorList>
    </citation>
    <scope>NUCLEOTIDE SEQUENCE [LARGE SCALE GENOMIC DNA]</scope>
    <source>
        <strain evidence="6 7">ZYC-3</strain>
    </source>
</reference>
<evidence type="ECO:0000256" key="2">
    <source>
        <dbReference type="ARBA" id="ARBA00022741"/>
    </source>
</evidence>
<dbReference type="Gene3D" id="1.10.8.60">
    <property type="match status" value="2"/>
</dbReference>
<keyword evidence="2" id="KW-0547">Nucleotide-binding</keyword>
<accession>A0A7T7I3R4</accession>
<dbReference type="CDD" id="cd00009">
    <property type="entry name" value="AAA"/>
    <property type="match status" value="1"/>
</dbReference>
<evidence type="ECO:0000256" key="1">
    <source>
        <dbReference type="ARBA" id="ARBA00010378"/>
    </source>
</evidence>
<evidence type="ECO:0000313" key="6">
    <source>
        <dbReference type="EMBL" id="QQM40182.1"/>
    </source>
</evidence>
<feature type="region of interest" description="Disordered" evidence="4">
    <location>
        <begin position="87"/>
        <end position="154"/>
    </location>
</feature>
<dbReference type="KEGG" id="slf:JEQ17_12335"/>
<dbReference type="SMART" id="SM00382">
    <property type="entry name" value="AAA"/>
    <property type="match status" value="2"/>
</dbReference>
<sequence>MTATAAEAPPPLPGPPTTERLDPSALHSGEPFTVIYGPGVGDVFVDSAYQVCVLEQALWRLLHSEGFERIVFSSLNHPVYFRDQASRDLSRHGGSRPAAVVGPGTMRHRQLKGGPLGHMDVRSSLSRRPAAEPEDGGPPAGGTARPRPSTGISDPFSVSTLTGYLRQSRHRTAVVFSHAEEILHHTTAARELAGAMERWAHHGNDHNLWILVFRKSTLDEVAEFVRAQGHFPFLETFVGEQRSAPAGGGTFRVGPPEAAELERLIHALRLRLGLRIADWRELDPIVRAMAAHPGRLLAWRSRLARLARRGGELSRTTVRQWLGSVSADGRTAWERLEAMQGLGALKEYFERLRAEAEAAEELRALGRGLGAEPPALHLVFTGNPGTGKTTVARLVAEIYLDLGLLSRGHCVEAQMSDLVAGYIGQTAPLTNRTVDRALDGVLFIDEAYGLSDQREGFGDEAIQTLLKRMEDDRGRLVVIVAGYPDKMKEFLAANPGLASRFPLDNVIDFPDFELDTLTAILLRRIEERGLRLDEGTADQLRQIVTEMRRTADGDFGNARDMRTLGDAIAKRWAGRVRRNVTEPVTADDIPETYRGYLPRPAPDPAALLAELDDYVGLGPVREVLENLANRLRMRQAMNKGQLAPPHMVFTGPPGTGKTTVARKIGTLFHELGLLRKGHVVEVTRTDLVASYVGQTAPMVRKAVQDALDGVLFIDEAYSLVRDTRGGGGFGAEAIDTLIREMEHWRGRLVVIAAGYPEDMEELLAFNPGMPSRFTVRVPFSEYSLDDLVEILRRMAAAEGYSLGEGVAERAARWLRGTRLAEPAAFGNARTVRELLGFMEGSMAARFARGEAMDAVFRPGDVPDPPSHRGRQG</sequence>
<dbReference type="Gene3D" id="3.40.50.300">
    <property type="entry name" value="P-loop containing nucleotide triphosphate hydrolases"/>
    <property type="match status" value="2"/>
</dbReference>
<dbReference type="PRINTS" id="PR00819">
    <property type="entry name" value="CBXCFQXSUPER"/>
</dbReference>
<dbReference type="FunFam" id="3.40.50.300:FF:000216">
    <property type="entry name" value="Type VII secretion ATPase EccA"/>
    <property type="match status" value="2"/>
</dbReference>
<organism evidence="6 7">
    <name type="scientific">Streptomyces liliifuscus</name>
    <dbReference type="NCBI Taxonomy" id="2797636"/>
    <lineage>
        <taxon>Bacteria</taxon>
        <taxon>Bacillati</taxon>
        <taxon>Actinomycetota</taxon>
        <taxon>Actinomycetes</taxon>
        <taxon>Kitasatosporales</taxon>
        <taxon>Streptomycetaceae</taxon>
        <taxon>Streptomyces</taxon>
    </lineage>
</organism>